<reference evidence="2 3" key="1">
    <citation type="submission" date="2022-04" db="EMBL/GenBank/DDBJ databases">
        <authorList>
            <person name="Ye Y.-Q."/>
            <person name="Du Z.-J."/>
        </authorList>
    </citation>
    <scope>NUCLEOTIDE SEQUENCE [LARGE SCALE GENOMIC DNA]</scope>
    <source>
        <strain evidence="2 3">A6E488</strain>
    </source>
</reference>
<dbReference type="RefSeq" id="WP_261616120.1">
    <property type="nucleotide sequence ID" value="NZ_JALIDZ010000005.1"/>
</dbReference>
<sequence length="85" mass="9534">MRILRQTSLLVFTLVVLAHPATPSYAQDCNAMVAQIDELLKTVELTDAEKEQVYRLRDQGMEHSSQADTDCSEPLSEALQILQSK</sequence>
<feature type="signal peptide" evidence="1">
    <location>
        <begin position="1"/>
        <end position="26"/>
    </location>
</feature>
<proteinExistence type="predicted"/>
<keyword evidence="1" id="KW-0732">Signal</keyword>
<dbReference type="EMBL" id="JALIDZ010000005">
    <property type="protein sequence ID" value="MCT8972537.1"/>
    <property type="molecule type" value="Genomic_DNA"/>
</dbReference>
<keyword evidence="3" id="KW-1185">Reference proteome</keyword>
<accession>A0AAW5R020</accession>
<evidence type="ECO:0000256" key="1">
    <source>
        <dbReference type="SAM" id="SignalP"/>
    </source>
</evidence>
<name>A0AAW5R020_9HYPH</name>
<protein>
    <submittedName>
        <fullName evidence="2">Uncharacterized protein</fullName>
    </submittedName>
</protein>
<feature type="chain" id="PRO_5043678006" evidence="1">
    <location>
        <begin position="27"/>
        <end position="85"/>
    </location>
</feature>
<organism evidence="2 3">
    <name type="scientific">Microbaculum marinisediminis</name>
    <dbReference type="NCBI Taxonomy" id="2931392"/>
    <lineage>
        <taxon>Bacteria</taxon>
        <taxon>Pseudomonadati</taxon>
        <taxon>Pseudomonadota</taxon>
        <taxon>Alphaproteobacteria</taxon>
        <taxon>Hyphomicrobiales</taxon>
        <taxon>Tepidamorphaceae</taxon>
        <taxon>Microbaculum</taxon>
    </lineage>
</organism>
<dbReference type="Proteomes" id="UP001320898">
    <property type="component" value="Unassembled WGS sequence"/>
</dbReference>
<evidence type="ECO:0000313" key="3">
    <source>
        <dbReference type="Proteomes" id="UP001320898"/>
    </source>
</evidence>
<comment type="caution">
    <text evidence="2">The sequence shown here is derived from an EMBL/GenBank/DDBJ whole genome shotgun (WGS) entry which is preliminary data.</text>
</comment>
<evidence type="ECO:0000313" key="2">
    <source>
        <dbReference type="EMBL" id="MCT8972537.1"/>
    </source>
</evidence>
<gene>
    <name evidence="2" type="ORF">MUB46_11770</name>
</gene>
<dbReference type="AlphaFoldDB" id="A0AAW5R020"/>